<name>A0ABW1NH03_9ACTN</name>
<evidence type="ECO:0000313" key="4">
    <source>
        <dbReference type="Proteomes" id="UP001596137"/>
    </source>
</evidence>
<gene>
    <name evidence="3" type="ORF">ACFP1K_15295</name>
</gene>
<feature type="transmembrane region" description="Helical" evidence="2">
    <location>
        <begin position="108"/>
        <end position="127"/>
    </location>
</feature>
<keyword evidence="2" id="KW-1133">Transmembrane helix</keyword>
<feature type="compositionally biased region" description="Pro residues" evidence="1">
    <location>
        <begin position="57"/>
        <end position="74"/>
    </location>
</feature>
<dbReference type="RefSeq" id="WP_380752742.1">
    <property type="nucleotide sequence ID" value="NZ_JBHSRF010000018.1"/>
</dbReference>
<accession>A0ABW1NH03</accession>
<keyword evidence="4" id="KW-1185">Reference proteome</keyword>
<evidence type="ECO:0000313" key="3">
    <source>
        <dbReference type="EMBL" id="MFC6082531.1"/>
    </source>
</evidence>
<comment type="caution">
    <text evidence="3">The sequence shown here is derived from an EMBL/GenBank/DDBJ whole genome shotgun (WGS) entry which is preliminary data.</text>
</comment>
<keyword evidence="2" id="KW-0472">Membrane</keyword>
<protein>
    <recommendedName>
        <fullName evidence="5">DUF1707 domain-containing protein</fullName>
    </recommendedName>
</protein>
<reference evidence="4" key="1">
    <citation type="journal article" date="2019" name="Int. J. Syst. Evol. Microbiol.">
        <title>The Global Catalogue of Microorganisms (GCM) 10K type strain sequencing project: providing services to taxonomists for standard genome sequencing and annotation.</title>
        <authorList>
            <consortium name="The Broad Institute Genomics Platform"/>
            <consortium name="The Broad Institute Genome Sequencing Center for Infectious Disease"/>
            <person name="Wu L."/>
            <person name="Ma J."/>
        </authorList>
    </citation>
    <scope>NUCLEOTIDE SEQUENCE [LARGE SCALE GENOMIC DNA]</scope>
    <source>
        <strain evidence="4">JCM 30346</strain>
    </source>
</reference>
<evidence type="ECO:0000256" key="1">
    <source>
        <dbReference type="SAM" id="MobiDB-lite"/>
    </source>
</evidence>
<dbReference type="EMBL" id="JBHSRF010000018">
    <property type="protein sequence ID" value="MFC6082531.1"/>
    <property type="molecule type" value="Genomic_DNA"/>
</dbReference>
<keyword evidence="2" id="KW-0812">Transmembrane</keyword>
<sequence length="132" mass="13744">MPENSSLPRDELRATVEARRDLGPEYESALVESFLEKVDGAIQARVRAEVAAQTGHGPPPPGPHGVPQYGPPPQKQKQQGDGMIPIALGSLGIGIPLTAIAATQAGPAGLFLAWAGIVVVNIAAALGRRRSR</sequence>
<dbReference type="Proteomes" id="UP001596137">
    <property type="component" value="Unassembled WGS sequence"/>
</dbReference>
<feature type="transmembrane region" description="Helical" evidence="2">
    <location>
        <begin position="83"/>
        <end position="102"/>
    </location>
</feature>
<proteinExistence type="predicted"/>
<evidence type="ECO:0008006" key="5">
    <source>
        <dbReference type="Google" id="ProtNLM"/>
    </source>
</evidence>
<evidence type="ECO:0000256" key="2">
    <source>
        <dbReference type="SAM" id="Phobius"/>
    </source>
</evidence>
<feature type="region of interest" description="Disordered" evidence="1">
    <location>
        <begin position="48"/>
        <end position="83"/>
    </location>
</feature>
<organism evidence="3 4">
    <name type="scientific">Sphaerisporangium aureirubrum</name>
    <dbReference type="NCBI Taxonomy" id="1544736"/>
    <lineage>
        <taxon>Bacteria</taxon>
        <taxon>Bacillati</taxon>
        <taxon>Actinomycetota</taxon>
        <taxon>Actinomycetes</taxon>
        <taxon>Streptosporangiales</taxon>
        <taxon>Streptosporangiaceae</taxon>
        <taxon>Sphaerisporangium</taxon>
    </lineage>
</organism>